<feature type="domain" description="NADPH-dependent FMN reductase-like" evidence="2">
    <location>
        <begin position="7"/>
        <end position="142"/>
    </location>
</feature>
<dbReference type="InterPro" id="IPR005025">
    <property type="entry name" value="FMN_Rdtase-like_dom"/>
</dbReference>
<dbReference type="GO" id="GO:0010181">
    <property type="term" value="F:FMN binding"/>
    <property type="evidence" value="ECO:0007669"/>
    <property type="project" value="TreeGrafter"/>
</dbReference>
<evidence type="ECO:0000259" key="2">
    <source>
        <dbReference type="Pfam" id="PF03358"/>
    </source>
</evidence>
<dbReference type="InterPro" id="IPR050712">
    <property type="entry name" value="NAD(P)H-dep_reductase"/>
</dbReference>
<name>A0A942SWV3_9BACI</name>
<dbReference type="SUPFAM" id="SSF52218">
    <property type="entry name" value="Flavoproteins"/>
    <property type="match status" value="1"/>
</dbReference>
<dbReference type="Pfam" id="PF03358">
    <property type="entry name" value="FMN_red"/>
    <property type="match status" value="1"/>
</dbReference>
<proteinExistence type="inferred from homology"/>
<organism evidence="3">
    <name type="scientific">Neobacillus citreus</name>
    <dbReference type="NCBI Taxonomy" id="2833578"/>
    <lineage>
        <taxon>Bacteria</taxon>
        <taxon>Bacillati</taxon>
        <taxon>Bacillota</taxon>
        <taxon>Bacilli</taxon>
        <taxon>Bacillales</taxon>
        <taxon>Bacillaceae</taxon>
        <taxon>Neobacillus</taxon>
    </lineage>
</organism>
<sequence length="194" mass="21031">MVSLRLPVFSCSLDPNSRSRVLAARSVDLLRDAGHDATLVDLATAGLPSFDNDTVFDSPAYRELHGHISSADGVVLAFPVYNWAPAATVKSLIEATGTTGDGEHTSAWFDKVVTFVCAAGLPHSTMATGSLAQSLQLDFKCIVNPYTATFSERDWAAPDTLAADRHDRLRKTLLVHAELAALLRGRTYRSDWEV</sequence>
<accession>A0A942SWV3</accession>
<evidence type="ECO:0000256" key="1">
    <source>
        <dbReference type="ARBA" id="ARBA00009428"/>
    </source>
</evidence>
<protein>
    <submittedName>
        <fullName evidence="3">NAD(P)H-dependent oxidoreductase</fullName>
    </submittedName>
</protein>
<dbReference type="GO" id="GO:0005829">
    <property type="term" value="C:cytosol"/>
    <property type="evidence" value="ECO:0007669"/>
    <property type="project" value="TreeGrafter"/>
</dbReference>
<dbReference type="EMBL" id="JAGYPE010000002">
    <property type="protein sequence ID" value="MBS4181679.1"/>
    <property type="molecule type" value="Genomic_DNA"/>
</dbReference>
<dbReference type="PANTHER" id="PTHR30543:SF28">
    <property type="entry name" value="NADPH-DEPENDENT FMN REDUCTASE-LIKE DOMAIN-CONTAINING PROTEIN"/>
    <property type="match status" value="1"/>
</dbReference>
<comment type="similarity">
    <text evidence="1">Belongs to the azoreductase type 2 family.</text>
</comment>
<dbReference type="AlphaFoldDB" id="A0A942SWV3"/>
<dbReference type="GO" id="GO:0016491">
    <property type="term" value="F:oxidoreductase activity"/>
    <property type="evidence" value="ECO:0007669"/>
    <property type="project" value="InterPro"/>
</dbReference>
<dbReference type="InterPro" id="IPR029039">
    <property type="entry name" value="Flavoprotein-like_sf"/>
</dbReference>
<reference evidence="3" key="1">
    <citation type="submission" date="2021-05" db="EMBL/GenBank/DDBJ databases">
        <title>Novel Bacillus species.</title>
        <authorList>
            <person name="Liu G."/>
        </authorList>
    </citation>
    <scope>NUCLEOTIDE SEQUENCE</scope>
    <source>
        <strain evidence="3">FJAT-50051</strain>
    </source>
</reference>
<comment type="caution">
    <text evidence="3">The sequence shown here is derived from an EMBL/GenBank/DDBJ whole genome shotgun (WGS) entry which is preliminary data.</text>
</comment>
<evidence type="ECO:0000313" key="3">
    <source>
        <dbReference type="EMBL" id="MBS4181679.1"/>
    </source>
</evidence>
<dbReference type="PANTHER" id="PTHR30543">
    <property type="entry name" value="CHROMATE REDUCTASE"/>
    <property type="match status" value="1"/>
</dbReference>
<dbReference type="Gene3D" id="3.40.50.360">
    <property type="match status" value="1"/>
</dbReference>
<gene>
    <name evidence="3" type="ORF">KHB02_09800</name>
</gene>